<name>A0A7M7NPA3_STRPU</name>
<proteinExistence type="predicted"/>
<accession>A0A7M7NPA3</accession>
<reference evidence="4" key="1">
    <citation type="submission" date="2015-02" db="EMBL/GenBank/DDBJ databases">
        <title>Genome sequencing for Strongylocentrotus purpuratus.</title>
        <authorList>
            <person name="Murali S."/>
            <person name="Liu Y."/>
            <person name="Vee V."/>
            <person name="English A."/>
            <person name="Wang M."/>
            <person name="Skinner E."/>
            <person name="Han Y."/>
            <person name="Muzny D.M."/>
            <person name="Worley K.C."/>
            <person name="Gibbs R.A."/>
        </authorList>
    </citation>
    <scope>NUCLEOTIDE SEQUENCE</scope>
</reference>
<feature type="compositionally biased region" description="Polar residues" evidence="1">
    <location>
        <begin position="83"/>
        <end position="98"/>
    </location>
</feature>
<feature type="compositionally biased region" description="Polar residues" evidence="1">
    <location>
        <begin position="171"/>
        <end position="185"/>
    </location>
</feature>
<dbReference type="RefSeq" id="XP_030838566.1">
    <property type="nucleotide sequence ID" value="XM_030982706.1"/>
</dbReference>
<dbReference type="OMA" id="CGERTHY"/>
<feature type="compositionally biased region" description="Basic and acidic residues" evidence="1">
    <location>
        <begin position="232"/>
        <end position="250"/>
    </location>
</feature>
<feature type="transmembrane region" description="Helical" evidence="2">
    <location>
        <begin position="42"/>
        <end position="67"/>
    </location>
</feature>
<feature type="compositionally biased region" description="Basic and acidic residues" evidence="1">
    <location>
        <begin position="280"/>
        <end position="295"/>
    </location>
</feature>
<dbReference type="Proteomes" id="UP000007110">
    <property type="component" value="Unassembled WGS sequence"/>
</dbReference>
<keyword evidence="2" id="KW-1133">Transmembrane helix</keyword>
<keyword evidence="2" id="KW-0812">Transmembrane</keyword>
<sequence>MDSVTGSFIEPAQIFTTCKNDSTAIKDCAEELINECCTCRQIWYRIVIDVAVILGVLFLIILIFLVVRFCRNRQRGMFDDWQPRSSGQTRQVESGSSRSGDDRLHRNHSYRNLSGSSTLDRGLESVEQASAVMAASGVTAMVRSLNDDSGNRYGSLPAPAKGASARGPSATAVNTNLVKPTTGTSPAEMLNKGNSSDGEYYDPDSLQTPDQQGNPPAPPDSKSKPKHNSKTCQKEPAEDTAKEEDNVLDKSKRRSLFNIMSKGSRMPSSPRPSKDEDDFPKDPESIMDRHRDCRYGKKNRKKSETTDRRRSCSVSKDEEVFEDPKSYTLPNDIYAIPNKPAFRNKQPKKMSDSTKGAKSGDVEPQEGYSRLSRLFKPRAFGKGKSKQGDDTTSPEEYSDYNKLGGHEDPDVPVTVDKAESDCKPFEGMYALVDDNGYAVVGEGMTAASQSGDYEMIAHGQMK</sequence>
<feature type="region of interest" description="Disordered" evidence="1">
    <location>
        <begin position="152"/>
        <end position="415"/>
    </location>
</feature>
<feature type="region of interest" description="Disordered" evidence="1">
    <location>
        <begin position="80"/>
        <end position="119"/>
    </location>
</feature>
<dbReference type="GeneID" id="100891671"/>
<keyword evidence="4" id="KW-1185">Reference proteome</keyword>
<feature type="compositionally biased region" description="Basic residues" evidence="1">
    <location>
        <begin position="373"/>
        <end position="385"/>
    </location>
</feature>
<dbReference type="OrthoDB" id="10562658at2759"/>
<keyword evidence="2" id="KW-0472">Membrane</keyword>
<dbReference type="InParanoid" id="A0A7M7NPA3"/>
<dbReference type="KEGG" id="spu:100891671"/>
<organism evidence="3 4">
    <name type="scientific">Strongylocentrotus purpuratus</name>
    <name type="common">Purple sea urchin</name>
    <dbReference type="NCBI Taxonomy" id="7668"/>
    <lineage>
        <taxon>Eukaryota</taxon>
        <taxon>Metazoa</taxon>
        <taxon>Echinodermata</taxon>
        <taxon>Eleutherozoa</taxon>
        <taxon>Echinozoa</taxon>
        <taxon>Echinoidea</taxon>
        <taxon>Euechinoidea</taxon>
        <taxon>Echinacea</taxon>
        <taxon>Camarodonta</taxon>
        <taxon>Echinidea</taxon>
        <taxon>Strongylocentrotidae</taxon>
        <taxon>Strongylocentrotus</taxon>
    </lineage>
</organism>
<protein>
    <submittedName>
        <fullName evidence="3">Uncharacterized protein</fullName>
    </submittedName>
</protein>
<evidence type="ECO:0000256" key="2">
    <source>
        <dbReference type="SAM" id="Phobius"/>
    </source>
</evidence>
<dbReference type="EnsemblMetazoa" id="XM_030982706">
    <property type="protein sequence ID" value="XP_030838566"/>
    <property type="gene ID" value="LOC100891671"/>
</dbReference>
<feature type="compositionally biased region" description="Polar residues" evidence="1">
    <location>
        <begin position="110"/>
        <end position="119"/>
    </location>
</feature>
<evidence type="ECO:0000313" key="3">
    <source>
        <dbReference type="EnsemblMetazoa" id="XP_030838566"/>
    </source>
</evidence>
<feature type="compositionally biased region" description="Basic and acidic residues" evidence="1">
    <location>
        <begin position="302"/>
        <end position="325"/>
    </location>
</feature>
<reference evidence="3" key="2">
    <citation type="submission" date="2021-01" db="UniProtKB">
        <authorList>
            <consortium name="EnsemblMetazoa"/>
        </authorList>
    </citation>
    <scope>IDENTIFICATION</scope>
</reference>
<dbReference type="AlphaFoldDB" id="A0A7M7NPA3"/>
<evidence type="ECO:0000313" key="4">
    <source>
        <dbReference type="Proteomes" id="UP000007110"/>
    </source>
</evidence>
<evidence type="ECO:0000256" key="1">
    <source>
        <dbReference type="SAM" id="MobiDB-lite"/>
    </source>
</evidence>
<feature type="compositionally biased region" description="Polar residues" evidence="1">
    <location>
        <begin position="205"/>
        <end position="214"/>
    </location>
</feature>